<keyword evidence="8" id="KW-1185">Reference proteome</keyword>
<evidence type="ECO:0000256" key="5">
    <source>
        <dbReference type="ARBA" id="ARBA00023002"/>
    </source>
</evidence>
<sequence>MDCPQIVVVGGGAGGLELVRKLARKLGRKGKADIHLVDAQLTHLWKPLLHEVATGRLDANIDELDYRAHAFLNNYRFHLGRVCAVDTANRHVHLAAIKDASGETLQPSRSLPYDYLVLAVGSRTNDFGTPGVMQHCSQLDSREQADAFHEHLVNTFLRLNSHADTGELPILKVGIVGGGATGVELAAELHNTTALLRAYGLNLGSDNLQVTLIEAGPRILPALPERITEAVLHELAELKIDVRHDTAVTRVTADGFETSGGGFIESDIKVWAAGVKGPEFLSDIEGLDTNRLNQVMVHQTLQSKSDPHVFALGDCAECIQDNGTRVPPRAQSAHQMADTLYSNLVRLIENRPMKNFIYKDHGSLISLSRYSTVGSLMGNLSGKSMMIEGFIARFVYVSLYRMHQAAVYGYLKTFLIVLSSQIDQFIRPKLKLH</sequence>
<dbReference type="RefSeq" id="WP_344805756.1">
    <property type="nucleotide sequence ID" value="NZ_BAABBO010000009.1"/>
</dbReference>
<dbReference type="PRINTS" id="PR00368">
    <property type="entry name" value="FADPNR"/>
</dbReference>
<feature type="domain" description="FAD/NAD(P)-binding" evidence="6">
    <location>
        <begin position="5"/>
        <end position="337"/>
    </location>
</feature>
<evidence type="ECO:0000313" key="8">
    <source>
        <dbReference type="Proteomes" id="UP001501337"/>
    </source>
</evidence>
<accession>A0ABP7P8L4</accession>
<dbReference type="PRINTS" id="PR00411">
    <property type="entry name" value="PNDRDTASEI"/>
</dbReference>
<dbReference type="InterPro" id="IPR051169">
    <property type="entry name" value="NADH-Q_oxidoreductase"/>
</dbReference>
<comment type="caution">
    <text evidence="7">The sequence shown here is derived from an EMBL/GenBank/DDBJ whole genome shotgun (WGS) entry which is preliminary data.</text>
</comment>
<proteinExistence type="inferred from homology"/>
<comment type="similarity">
    <text evidence="2">Belongs to the NADH dehydrogenase family.</text>
</comment>
<dbReference type="Proteomes" id="UP001501337">
    <property type="component" value="Unassembled WGS sequence"/>
</dbReference>
<dbReference type="InterPro" id="IPR023753">
    <property type="entry name" value="FAD/NAD-binding_dom"/>
</dbReference>
<evidence type="ECO:0000256" key="2">
    <source>
        <dbReference type="ARBA" id="ARBA00005272"/>
    </source>
</evidence>
<organism evidence="7 8">
    <name type="scientific">Allohahella marinimesophila</name>
    <dbReference type="NCBI Taxonomy" id="1054972"/>
    <lineage>
        <taxon>Bacteria</taxon>
        <taxon>Pseudomonadati</taxon>
        <taxon>Pseudomonadota</taxon>
        <taxon>Gammaproteobacteria</taxon>
        <taxon>Oceanospirillales</taxon>
        <taxon>Hahellaceae</taxon>
        <taxon>Allohahella</taxon>
    </lineage>
</organism>
<protein>
    <submittedName>
        <fullName evidence="7">NAD(P)/FAD-dependent oxidoreductase</fullName>
    </submittedName>
</protein>
<keyword evidence="5" id="KW-0560">Oxidoreductase</keyword>
<name>A0ABP7P8L4_9GAMM</name>
<keyword evidence="4" id="KW-0274">FAD</keyword>
<dbReference type="Pfam" id="PF07992">
    <property type="entry name" value="Pyr_redox_2"/>
    <property type="match status" value="1"/>
</dbReference>
<gene>
    <name evidence="7" type="ORF">GCM10022278_19480</name>
</gene>
<dbReference type="PANTHER" id="PTHR42913:SF3">
    <property type="entry name" value="64 KDA MITOCHONDRIAL NADH DEHYDROGENASE (EUROFUNG)"/>
    <property type="match status" value="1"/>
</dbReference>
<comment type="cofactor">
    <cofactor evidence="1">
        <name>FAD</name>
        <dbReference type="ChEBI" id="CHEBI:57692"/>
    </cofactor>
</comment>
<evidence type="ECO:0000313" key="7">
    <source>
        <dbReference type="EMBL" id="GAA3961563.1"/>
    </source>
</evidence>
<evidence type="ECO:0000256" key="3">
    <source>
        <dbReference type="ARBA" id="ARBA00022630"/>
    </source>
</evidence>
<evidence type="ECO:0000256" key="4">
    <source>
        <dbReference type="ARBA" id="ARBA00022827"/>
    </source>
</evidence>
<dbReference type="PANTHER" id="PTHR42913">
    <property type="entry name" value="APOPTOSIS-INDUCING FACTOR 1"/>
    <property type="match status" value="1"/>
</dbReference>
<reference evidence="8" key="1">
    <citation type="journal article" date="2019" name="Int. J. Syst. Evol. Microbiol.">
        <title>The Global Catalogue of Microorganisms (GCM) 10K type strain sequencing project: providing services to taxonomists for standard genome sequencing and annotation.</title>
        <authorList>
            <consortium name="The Broad Institute Genomics Platform"/>
            <consortium name="The Broad Institute Genome Sequencing Center for Infectious Disease"/>
            <person name="Wu L."/>
            <person name="Ma J."/>
        </authorList>
    </citation>
    <scope>NUCLEOTIDE SEQUENCE [LARGE SCALE GENOMIC DNA]</scope>
    <source>
        <strain evidence="8">JCM 17555</strain>
    </source>
</reference>
<evidence type="ECO:0000259" key="6">
    <source>
        <dbReference type="Pfam" id="PF07992"/>
    </source>
</evidence>
<evidence type="ECO:0000256" key="1">
    <source>
        <dbReference type="ARBA" id="ARBA00001974"/>
    </source>
</evidence>
<dbReference type="InterPro" id="IPR036188">
    <property type="entry name" value="FAD/NAD-bd_sf"/>
</dbReference>
<keyword evidence="3" id="KW-0285">Flavoprotein</keyword>
<dbReference type="Gene3D" id="3.50.50.100">
    <property type="match status" value="1"/>
</dbReference>
<dbReference type="SUPFAM" id="SSF51905">
    <property type="entry name" value="FAD/NAD(P)-binding domain"/>
    <property type="match status" value="2"/>
</dbReference>
<dbReference type="EMBL" id="BAABBO010000009">
    <property type="protein sequence ID" value="GAA3961563.1"/>
    <property type="molecule type" value="Genomic_DNA"/>
</dbReference>